<proteinExistence type="predicted"/>
<name>A0A3R7W1K1_9STRA</name>
<feature type="region of interest" description="Disordered" evidence="1">
    <location>
        <begin position="84"/>
        <end position="117"/>
    </location>
</feature>
<sequence>MIFDGFASHDVPPTCVLPTYVRNGLPSRDRTVYFAQNTTPDVLVLTPSAPLREIHFPSPDDGMVSLSPCFINYKVARYNRVAPPSIRQRQASRATPPAAPSSTVRNPFPGSQSGDWQSYYELSIRQTIPAPS</sequence>
<evidence type="ECO:0000256" key="1">
    <source>
        <dbReference type="SAM" id="MobiDB-lite"/>
    </source>
</evidence>
<dbReference type="Proteomes" id="UP000286097">
    <property type="component" value="Unassembled WGS sequence"/>
</dbReference>
<comment type="caution">
    <text evidence="2">The sequence shown here is derived from an EMBL/GenBank/DDBJ whole genome shotgun (WGS) entry which is preliminary data.</text>
</comment>
<dbReference type="VEuPathDB" id="FungiDB:DD237_005716"/>
<evidence type="ECO:0000313" key="2">
    <source>
        <dbReference type="EMBL" id="RQM12277.1"/>
    </source>
</evidence>
<organism evidence="2 3">
    <name type="scientific">Peronospora effusa</name>
    <dbReference type="NCBI Taxonomy" id="542832"/>
    <lineage>
        <taxon>Eukaryota</taxon>
        <taxon>Sar</taxon>
        <taxon>Stramenopiles</taxon>
        <taxon>Oomycota</taxon>
        <taxon>Peronosporomycetes</taxon>
        <taxon>Peronosporales</taxon>
        <taxon>Peronosporaceae</taxon>
        <taxon>Peronospora</taxon>
    </lineage>
</organism>
<evidence type="ECO:0000313" key="3">
    <source>
        <dbReference type="Proteomes" id="UP000286097"/>
    </source>
</evidence>
<gene>
    <name evidence="2" type="ORF">DD237_005716</name>
</gene>
<protein>
    <submittedName>
        <fullName evidence="2">Uncharacterized protein</fullName>
    </submittedName>
</protein>
<dbReference type="EMBL" id="QKXF01000343">
    <property type="protein sequence ID" value="RQM12277.1"/>
    <property type="molecule type" value="Genomic_DNA"/>
</dbReference>
<dbReference type="AlphaFoldDB" id="A0A3R7W1K1"/>
<accession>A0A3R7W1K1</accession>
<reference evidence="2 3" key="1">
    <citation type="submission" date="2018-06" db="EMBL/GenBank/DDBJ databases">
        <title>Comparative genomics of downy mildews reveals potential adaptations to biotrophy.</title>
        <authorList>
            <person name="Fletcher K."/>
            <person name="Klosterman S.J."/>
            <person name="Derevnina L."/>
            <person name="Martin F."/>
            <person name="Koike S."/>
            <person name="Reyes Chin-Wo S."/>
            <person name="Mou B."/>
            <person name="Michelmore R."/>
        </authorList>
    </citation>
    <scope>NUCLEOTIDE SEQUENCE [LARGE SCALE GENOMIC DNA]</scope>
    <source>
        <strain evidence="2 3">R13</strain>
    </source>
</reference>
<dbReference type="OrthoDB" id="165161at2759"/>
<feature type="compositionally biased region" description="Low complexity" evidence="1">
    <location>
        <begin position="87"/>
        <end position="103"/>
    </location>
</feature>